<dbReference type="InterPro" id="IPR016024">
    <property type="entry name" value="ARM-type_fold"/>
</dbReference>
<dbReference type="EMBL" id="HACM01008300">
    <property type="protein sequence ID" value="CRZ08742.1"/>
    <property type="molecule type" value="Transcribed_RNA"/>
</dbReference>
<sequence>MFRLRLFPVIAEDYRSANLALLSSTSLHYLSDSCLQPLFNLISSEPKYENSIRIVLRLWKYVLNAIKGDADISYTSLSNLIICCGSSNMTIKSSAQNVWDTVQTWFPATIQNQQVPGFVSIMIDRHLRIHPPGQMVGSDTDQTSPELISLSLQIVIRVIEYKTKLQRRRSFASGDHSNCLEEFSRLIPLVEKRLLQQLQSQDLFDLSLFHNLWEILGFITRSVNAFRKEDETLSMDKFIDQIIELSVTNSLDGSPSRTALQALLCIVPLSAPSHLLLEFLGVFLNWIPHSLFDETFQLADTLIQTLEPILTWEHICAVLHALLNVSTVRSSSWVKTRQRILEIVGRSGNLQHLLSHISGSSNLRDDQLVDWIQLAVECLYMLDEGTQIESETIRALQPVLSLANGRVRVECIRLMNVIVRQAIPTGSVAESLFELIFHSIEGQTMEATSEFALAKLMENIIQISELTINDSHVIRSLSLLLEWADSTVWENVKKVCLWSILRIVRGQFKRESPQQDSIQPVEGSIVQPSIVFYIWENVIAESCRNRKCWSRRLWGLRLAWAILPTASSVMRCPERVANIIRDLTNDWNTEVQEAATILITIWDAENYNPDRVDAVLGLDQPPDSIMENTGREGEHQLGQSPSRASTNPDQAKYKLEESHFENDDDSELDLGIIEIEGEQDLSTVENAFQDFDNQKTQNIGKYMEMDSDEDLMVGQQPHTTKEERAGNKTYTHDNTNSRGSEVTNEAYVSELTTNGLNGEHIGGKQEHDVGDQSLDLSGVEIEWCDSESMIRQRVYTDRG</sequence>
<organism evidence="2">
    <name type="scientific">Spongospora subterranea</name>
    <dbReference type="NCBI Taxonomy" id="70186"/>
    <lineage>
        <taxon>Eukaryota</taxon>
        <taxon>Sar</taxon>
        <taxon>Rhizaria</taxon>
        <taxon>Endomyxa</taxon>
        <taxon>Phytomyxea</taxon>
        <taxon>Plasmodiophorida</taxon>
        <taxon>Plasmodiophoridae</taxon>
        <taxon>Spongospora</taxon>
    </lineage>
</organism>
<reference evidence="2" key="1">
    <citation type="submission" date="2015-04" db="EMBL/GenBank/DDBJ databases">
        <title>The genome sequence of the plant pathogenic Rhizarian Plasmodiophora brassicae reveals insights in its biotrophic life cycle and the origin of chitin synthesis.</title>
        <authorList>
            <person name="Schwelm A."/>
            <person name="Fogelqvist J."/>
            <person name="Knaust A."/>
            <person name="Julke S."/>
            <person name="Lilja T."/>
            <person name="Dhandapani V."/>
            <person name="Bonilla-Rosso G."/>
            <person name="Karlsson M."/>
            <person name="Shevchenko A."/>
            <person name="Choi S.R."/>
            <person name="Kim H.G."/>
            <person name="Park J.Y."/>
            <person name="Lim Y.P."/>
            <person name="Ludwig-Muller J."/>
            <person name="Dixelius C."/>
        </authorList>
    </citation>
    <scope>NUCLEOTIDE SEQUENCE</scope>
    <source>
        <tissue evidence="2">Potato root galls</tissue>
    </source>
</reference>
<feature type="compositionally biased region" description="Polar residues" evidence="1">
    <location>
        <begin position="637"/>
        <end position="649"/>
    </location>
</feature>
<proteinExistence type="predicted"/>
<accession>A0A0H5R4I4</accession>
<dbReference type="SUPFAM" id="SSF48371">
    <property type="entry name" value="ARM repeat"/>
    <property type="match status" value="1"/>
</dbReference>
<protein>
    <submittedName>
        <fullName evidence="2">Uncharacterized protein</fullName>
    </submittedName>
</protein>
<feature type="compositionally biased region" description="Polar residues" evidence="1">
    <location>
        <begin position="728"/>
        <end position="739"/>
    </location>
</feature>
<name>A0A0H5R4I4_9EUKA</name>
<feature type="region of interest" description="Disordered" evidence="1">
    <location>
        <begin position="718"/>
        <end position="739"/>
    </location>
</feature>
<evidence type="ECO:0000313" key="2">
    <source>
        <dbReference type="EMBL" id="CRZ08742.1"/>
    </source>
</evidence>
<dbReference type="AlphaFoldDB" id="A0A0H5R4I4"/>
<evidence type="ECO:0000256" key="1">
    <source>
        <dbReference type="SAM" id="MobiDB-lite"/>
    </source>
</evidence>
<feature type="region of interest" description="Disordered" evidence="1">
    <location>
        <begin position="620"/>
        <end position="649"/>
    </location>
</feature>